<dbReference type="EMBL" id="CP007452">
    <property type="protein sequence ID" value="AHM56309.1"/>
    <property type="molecule type" value="Genomic_DNA"/>
</dbReference>
<dbReference type="Pfam" id="PF04055">
    <property type="entry name" value="Radical_SAM"/>
    <property type="match status" value="1"/>
</dbReference>
<keyword evidence="6 16" id="KW-0808">Transferase</keyword>
<comment type="function">
    <text evidence="14 16">Catalyzes the conversion of dethiobiotin (DTB) to biotin by the insertion of a sulfur atom into dethiobiotin via a radical-based mechanism.</text>
</comment>
<evidence type="ECO:0000256" key="15">
    <source>
        <dbReference type="ARBA" id="ARBA00070199"/>
    </source>
</evidence>
<dbReference type="InterPro" id="IPR010722">
    <property type="entry name" value="BATS_dom"/>
</dbReference>
<dbReference type="AlphaFoldDB" id="W8T3G6"/>
<keyword evidence="7 16" id="KW-0949">S-adenosyl-L-methionine</keyword>
<dbReference type="SFLD" id="SFLDG01278">
    <property type="entry name" value="biotin_synthase_like"/>
    <property type="match status" value="1"/>
</dbReference>
<feature type="binding site" evidence="16 17">
    <location>
        <position position="73"/>
    </location>
    <ligand>
        <name>[4Fe-4S] cluster</name>
        <dbReference type="ChEBI" id="CHEBI:49883"/>
        <note>4Fe-4S-S-AdoMet</note>
    </ligand>
</feature>
<evidence type="ECO:0000313" key="19">
    <source>
        <dbReference type="EMBL" id="AHM56309.1"/>
    </source>
</evidence>
<dbReference type="KEGG" id="eac:EAL2_c10100"/>
<dbReference type="PIRSF" id="PIRSF001619">
    <property type="entry name" value="Biotin_synth"/>
    <property type="match status" value="1"/>
</dbReference>
<dbReference type="Gene3D" id="3.20.20.70">
    <property type="entry name" value="Aldolase class I"/>
    <property type="match status" value="1"/>
</dbReference>
<keyword evidence="10 16" id="KW-0093">Biotin biosynthesis</keyword>
<dbReference type="EC" id="2.8.1.6" evidence="4 16"/>
<feature type="binding site" evidence="16 17">
    <location>
        <position position="206"/>
    </location>
    <ligand>
        <name>[2Fe-2S] cluster</name>
        <dbReference type="ChEBI" id="CHEBI:190135"/>
    </ligand>
</feature>
<dbReference type="STRING" id="1286171.EAL2_c10100"/>
<keyword evidence="12 16" id="KW-0411">Iron-sulfur</keyword>
<reference evidence="19 20" key="1">
    <citation type="journal article" date="2014" name="Genome Announc.">
        <title>Complete Genome Sequence of Amino Acid-Utilizing Eubacterium acidaminophilum al-2 (DSM 3953).</title>
        <authorList>
            <person name="Poehlein A."/>
            <person name="Andreesen J.R."/>
            <person name="Daniel R."/>
        </authorList>
    </citation>
    <scope>NUCLEOTIDE SEQUENCE [LARGE SCALE GENOMIC DNA]</scope>
    <source>
        <strain evidence="19 20">DSM 3953</strain>
    </source>
</reference>
<feature type="domain" description="Radical SAM core" evidence="18">
    <location>
        <begin position="51"/>
        <end position="281"/>
    </location>
</feature>
<comment type="cofactor">
    <cofactor evidence="17">
        <name>[2Fe-2S] cluster</name>
        <dbReference type="ChEBI" id="CHEBI:190135"/>
    </cofactor>
    <text evidence="17">Binds 1 [2Fe-2S] cluster. The cluster is coordinated with 3 cysteines and 1 arginine.</text>
</comment>
<comment type="subunit">
    <text evidence="3 16">Homodimer.</text>
</comment>
<evidence type="ECO:0000256" key="12">
    <source>
        <dbReference type="ARBA" id="ARBA00023014"/>
    </source>
</evidence>
<evidence type="ECO:0000259" key="18">
    <source>
        <dbReference type="PROSITE" id="PS51918"/>
    </source>
</evidence>
<evidence type="ECO:0000256" key="2">
    <source>
        <dbReference type="ARBA" id="ARBA00010765"/>
    </source>
</evidence>
<dbReference type="RefSeq" id="WP_051489084.1">
    <property type="nucleotide sequence ID" value="NZ_CP007452.1"/>
</dbReference>
<dbReference type="Pfam" id="PF06968">
    <property type="entry name" value="BATS"/>
    <property type="match status" value="1"/>
</dbReference>
<evidence type="ECO:0000256" key="7">
    <source>
        <dbReference type="ARBA" id="ARBA00022691"/>
    </source>
</evidence>
<comment type="catalytic activity">
    <reaction evidence="13 16">
        <text>(4R,5S)-dethiobiotin + (sulfur carrier)-SH + 2 reduced [2Fe-2S]-[ferredoxin] + 2 S-adenosyl-L-methionine = (sulfur carrier)-H + biotin + 2 5'-deoxyadenosine + 2 L-methionine + 2 oxidized [2Fe-2S]-[ferredoxin]</text>
        <dbReference type="Rhea" id="RHEA:22060"/>
        <dbReference type="Rhea" id="RHEA-COMP:10000"/>
        <dbReference type="Rhea" id="RHEA-COMP:10001"/>
        <dbReference type="Rhea" id="RHEA-COMP:14737"/>
        <dbReference type="Rhea" id="RHEA-COMP:14739"/>
        <dbReference type="ChEBI" id="CHEBI:17319"/>
        <dbReference type="ChEBI" id="CHEBI:29917"/>
        <dbReference type="ChEBI" id="CHEBI:33737"/>
        <dbReference type="ChEBI" id="CHEBI:33738"/>
        <dbReference type="ChEBI" id="CHEBI:57586"/>
        <dbReference type="ChEBI" id="CHEBI:57844"/>
        <dbReference type="ChEBI" id="CHEBI:59789"/>
        <dbReference type="ChEBI" id="CHEBI:64428"/>
        <dbReference type="ChEBI" id="CHEBI:149473"/>
        <dbReference type="EC" id="2.8.1.6"/>
    </reaction>
</comment>
<dbReference type="eggNOG" id="COG0502">
    <property type="taxonomic scope" value="Bacteria"/>
</dbReference>
<dbReference type="InterPro" id="IPR002684">
    <property type="entry name" value="Biotin_synth/BioAB"/>
</dbReference>
<keyword evidence="20" id="KW-1185">Reference proteome</keyword>
<comment type="cofactor">
    <cofactor evidence="16 17">
        <name>[4Fe-4S] cluster</name>
        <dbReference type="ChEBI" id="CHEBI:49883"/>
    </cofactor>
    <text evidence="16 17">Binds 1 [4Fe-4S] cluster. The cluster is coordinated with 3 cysteines and an exchangeable S-adenosyl-L-methionine.</text>
</comment>
<proteinExistence type="inferred from homology"/>
<evidence type="ECO:0000256" key="6">
    <source>
        <dbReference type="ARBA" id="ARBA00022679"/>
    </source>
</evidence>
<dbReference type="SUPFAM" id="SSF102114">
    <property type="entry name" value="Radical SAM enzymes"/>
    <property type="match status" value="1"/>
</dbReference>
<dbReference type="GO" id="GO:0051537">
    <property type="term" value="F:2 iron, 2 sulfur cluster binding"/>
    <property type="evidence" value="ECO:0007669"/>
    <property type="project" value="UniProtKB-KW"/>
</dbReference>
<evidence type="ECO:0000256" key="3">
    <source>
        <dbReference type="ARBA" id="ARBA00011738"/>
    </source>
</evidence>
<feature type="binding site" evidence="16 17">
    <location>
        <position position="69"/>
    </location>
    <ligand>
        <name>[4Fe-4S] cluster</name>
        <dbReference type="ChEBI" id="CHEBI:49883"/>
        <note>4Fe-4S-S-AdoMet</note>
    </ligand>
</feature>
<dbReference type="PATRIC" id="fig|1286171.3.peg.961"/>
<accession>W8T3G6</accession>
<dbReference type="GO" id="GO:0051539">
    <property type="term" value="F:4 iron, 4 sulfur cluster binding"/>
    <property type="evidence" value="ECO:0007669"/>
    <property type="project" value="UniProtKB-KW"/>
</dbReference>
<evidence type="ECO:0000256" key="4">
    <source>
        <dbReference type="ARBA" id="ARBA00012236"/>
    </source>
</evidence>
<evidence type="ECO:0000256" key="9">
    <source>
        <dbReference type="ARBA" id="ARBA00022723"/>
    </source>
</evidence>
<comment type="cofactor">
    <cofactor evidence="16">
        <name>[2Fe-2S] cluster</name>
        <dbReference type="ChEBI" id="CHEBI:190135"/>
    </cofactor>
    <text evidence="16">Binds 1 [2Fe-2S] cluster. The cluster is coordinated with 3 cysteines and 1 arginine.</text>
</comment>
<dbReference type="PANTHER" id="PTHR22976:SF2">
    <property type="entry name" value="BIOTIN SYNTHASE, MITOCHONDRIAL"/>
    <property type="match status" value="1"/>
</dbReference>
<evidence type="ECO:0000256" key="5">
    <source>
        <dbReference type="ARBA" id="ARBA00022485"/>
    </source>
</evidence>
<dbReference type="GO" id="GO:0005506">
    <property type="term" value="F:iron ion binding"/>
    <property type="evidence" value="ECO:0007669"/>
    <property type="project" value="UniProtKB-UniRule"/>
</dbReference>
<evidence type="ECO:0000256" key="8">
    <source>
        <dbReference type="ARBA" id="ARBA00022714"/>
    </source>
</evidence>
<dbReference type="PROSITE" id="PS51918">
    <property type="entry name" value="RADICAL_SAM"/>
    <property type="match status" value="1"/>
</dbReference>
<evidence type="ECO:0000256" key="16">
    <source>
        <dbReference type="HAMAP-Rule" id="MF_01694"/>
    </source>
</evidence>
<comment type="pathway">
    <text evidence="1 16">Cofactor biosynthesis; biotin biosynthesis; biotin from 7,8-diaminononanoate: step 2/2.</text>
</comment>
<keyword evidence="5 16" id="KW-0004">4Fe-4S</keyword>
<sequence>MMQFIREMESKSVSGEKITRDEALRLFEAADSSAELLQDLLEAARRVKESSFKNSVELCSIINAKSGRCSEDCSYCSQSAHYATGSDEYGLLSYDEILENARQVESKGVRKFSLVTSGRGIQSDEELNALASIYKRLSKDTGLMLCASHGIIDLQQARALREAGVSTYHHNLETSRSNYGSICTTHSYDERLDTIRAAQEAGLQVCCGGIIGLGETRLDRIDMAIEAAALGIKSVPVNILMPVKGTPLENSPRLTKDEILKTLAVMKLMLPQAHVRLAGGRMLLGDLQGEAFRSCASAAIVGDYLTSVGSNIQEDKRLLLRLGLEAASN</sequence>
<dbReference type="HAMAP" id="MF_01694">
    <property type="entry name" value="BioB"/>
    <property type="match status" value="1"/>
</dbReference>
<dbReference type="SFLD" id="SFLDS00029">
    <property type="entry name" value="Radical_SAM"/>
    <property type="match status" value="1"/>
</dbReference>
<evidence type="ECO:0000256" key="14">
    <source>
        <dbReference type="ARBA" id="ARBA00057568"/>
    </source>
</evidence>
<evidence type="ECO:0000256" key="17">
    <source>
        <dbReference type="PIRSR" id="PIRSR001619-1"/>
    </source>
</evidence>
<dbReference type="NCBIfam" id="TIGR00433">
    <property type="entry name" value="bioB"/>
    <property type="match status" value="1"/>
</dbReference>
<keyword evidence="9 16" id="KW-0479">Metal-binding</keyword>
<dbReference type="InterPro" id="IPR006638">
    <property type="entry name" value="Elp3/MiaA/NifB-like_rSAM"/>
</dbReference>
<evidence type="ECO:0000256" key="11">
    <source>
        <dbReference type="ARBA" id="ARBA00023004"/>
    </source>
</evidence>
<dbReference type="InterPro" id="IPR013785">
    <property type="entry name" value="Aldolase_TIM"/>
</dbReference>
<gene>
    <name evidence="16 19" type="primary">bioB</name>
    <name evidence="19" type="ORF">EAL2_c10100</name>
</gene>
<dbReference type="FunFam" id="3.20.20.70:FF:000026">
    <property type="entry name" value="Biotin synthase"/>
    <property type="match status" value="1"/>
</dbReference>
<keyword evidence="8 16" id="KW-0001">2Fe-2S</keyword>
<dbReference type="InterPro" id="IPR024177">
    <property type="entry name" value="Biotin_synthase"/>
</dbReference>
<dbReference type="PANTHER" id="PTHR22976">
    <property type="entry name" value="BIOTIN SYNTHASE"/>
    <property type="match status" value="1"/>
</dbReference>
<evidence type="ECO:0000256" key="13">
    <source>
        <dbReference type="ARBA" id="ARBA00051157"/>
    </source>
</evidence>
<dbReference type="Proteomes" id="UP000019591">
    <property type="component" value="Chromosome"/>
</dbReference>
<dbReference type="InterPro" id="IPR007197">
    <property type="entry name" value="rSAM"/>
</dbReference>
<dbReference type="SMART" id="SM00876">
    <property type="entry name" value="BATS"/>
    <property type="match status" value="1"/>
</dbReference>
<dbReference type="GO" id="GO:0009102">
    <property type="term" value="P:biotin biosynthetic process"/>
    <property type="evidence" value="ECO:0007669"/>
    <property type="project" value="UniProtKB-UniRule"/>
</dbReference>
<dbReference type="InterPro" id="IPR058240">
    <property type="entry name" value="rSAM_sf"/>
</dbReference>
<evidence type="ECO:0000256" key="1">
    <source>
        <dbReference type="ARBA" id="ARBA00004942"/>
    </source>
</evidence>
<dbReference type="SMART" id="SM00729">
    <property type="entry name" value="Elp3"/>
    <property type="match status" value="1"/>
</dbReference>
<feature type="binding site" evidence="16 17">
    <location>
        <position position="76"/>
    </location>
    <ligand>
        <name>[4Fe-4S] cluster</name>
        <dbReference type="ChEBI" id="CHEBI:49883"/>
        <note>4Fe-4S-S-AdoMet</note>
    </ligand>
</feature>
<feature type="binding site" evidence="16 17">
    <location>
        <position position="146"/>
    </location>
    <ligand>
        <name>[2Fe-2S] cluster</name>
        <dbReference type="ChEBI" id="CHEBI:190135"/>
    </ligand>
</feature>
<dbReference type="HOGENOM" id="CLU_033172_2_1_9"/>
<dbReference type="UniPathway" id="UPA00078">
    <property type="reaction ID" value="UER00162"/>
</dbReference>
<comment type="similarity">
    <text evidence="2 16">Belongs to the radical SAM superfamily. Biotin synthase family.</text>
</comment>
<keyword evidence="11 16" id="KW-0408">Iron</keyword>
<evidence type="ECO:0000313" key="20">
    <source>
        <dbReference type="Proteomes" id="UP000019591"/>
    </source>
</evidence>
<protein>
    <recommendedName>
        <fullName evidence="15 16">Biotin synthase</fullName>
        <ecNumber evidence="4 16">2.8.1.6</ecNumber>
    </recommendedName>
</protein>
<feature type="binding site" evidence="16 17">
    <location>
        <position position="276"/>
    </location>
    <ligand>
        <name>[2Fe-2S] cluster</name>
        <dbReference type="ChEBI" id="CHEBI:190135"/>
    </ligand>
</feature>
<dbReference type="SFLD" id="SFLDG01060">
    <property type="entry name" value="BATS_domain_containing"/>
    <property type="match status" value="1"/>
</dbReference>
<dbReference type="GO" id="GO:0004076">
    <property type="term" value="F:biotin synthase activity"/>
    <property type="evidence" value="ECO:0007669"/>
    <property type="project" value="UniProtKB-UniRule"/>
</dbReference>
<feature type="binding site" evidence="16 17">
    <location>
        <position position="113"/>
    </location>
    <ligand>
        <name>[2Fe-2S] cluster</name>
        <dbReference type="ChEBI" id="CHEBI:190135"/>
    </ligand>
</feature>
<organism evidence="19 20">
    <name type="scientific">Peptoclostridium acidaminophilum DSM 3953</name>
    <dbReference type="NCBI Taxonomy" id="1286171"/>
    <lineage>
        <taxon>Bacteria</taxon>
        <taxon>Bacillati</taxon>
        <taxon>Bacillota</taxon>
        <taxon>Clostridia</taxon>
        <taxon>Peptostreptococcales</taxon>
        <taxon>Peptoclostridiaceae</taxon>
        <taxon>Peptoclostridium</taxon>
    </lineage>
</organism>
<name>W8T3G6_PEPAC</name>
<evidence type="ECO:0000256" key="10">
    <source>
        <dbReference type="ARBA" id="ARBA00022756"/>
    </source>
</evidence>
<dbReference type="CDD" id="cd01335">
    <property type="entry name" value="Radical_SAM"/>
    <property type="match status" value="1"/>
</dbReference>